<gene>
    <name evidence="4" type="ORF">CBW65_22000</name>
</gene>
<name>A0A1Y0ISV9_9BACL</name>
<dbReference type="Proteomes" id="UP000195437">
    <property type="component" value="Chromosome"/>
</dbReference>
<evidence type="ECO:0000259" key="3">
    <source>
        <dbReference type="PROSITE" id="PS01031"/>
    </source>
</evidence>
<dbReference type="InterPro" id="IPR031107">
    <property type="entry name" value="Small_HSP"/>
</dbReference>
<dbReference type="SUPFAM" id="SSF49764">
    <property type="entry name" value="HSP20-like chaperones"/>
    <property type="match status" value="1"/>
</dbReference>
<dbReference type="EMBL" id="CP021434">
    <property type="protein sequence ID" value="ARU63360.1"/>
    <property type="molecule type" value="Genomic_DNA"/>
</dbReference>
<dbReference type="InterPro" id="IPR008978">
    <property type="entry name" value="HSP20-like_chaperone"/>
</dbReference>
<comment type="similarity">
    <text evidence="1 2">Belongs to the small heat shock protein (HSP20) family.</text>
</comment>
<evidence type="ECO:0000256" key="2">
    <source>
        <dbReference type="RuleBase" id="RU003616"/>
    </source>
</evidence>
<evidence type="ECO:0000313" key="5">
    <source>
        <dbReference type="Proteomes" id="UP000195437"/>
    </source>
</evidence>
<organism evidence="4 5">
    <name type="scientific">Tumebacillus avium</name>
    <dbReference type="NCBI Taxonomy" id="1903704"/>
    <lineage>
        <taxon>Bacteria</taxon>
        <taxon>Bacillati</taxon>
        <taxon>Bacillota</taxon>
        <taxon>Bacilli</taxon>
        <taxon>Bacillales</taxon>
        <taxon>Alicyclobacillaceae</taxon>
        <taxon>Tumebacillus</taxon>
    </lineage>
</organism>
<dbReference type="PROSITE" id="PS01031">
    <property type="entry name" value="SHSP"/>
    <property type="match status" value="1"/>
</dbReference>
<accession>A0A1Y0ISV9</accession>
<dbReference type="Pfam" id="PF00011">
    <property type="entry name" value="HSP20"/>
    <property type="match status" value="1"/>
</dbReference>
<sequence>MNHFFQEQVLPMLHKLMPYGELGPRVEVRQTPDAVVVLAEIPGLKHPEHLDVRVQGTMITIRGEVIREDPEAEGHDLFYTERMYGRFSRSVPLPVAVVPDRVVAKYEDGMLRVTMQKDTLQPGTHVPVDFS</sequence>
<dbReference type="CDD" id="cd06464">
    <property type="entry name" value="ACD_sHsps-like"/>
    <property type="match status" value="1"/>
</dbReference>
<evidence type="ECO:0000256" key="1">
    <source>
        <dbReference type="PROSITE-ProRule" id="PRU00285"/>
    </source>
</evidence>
<protein>
    <recommendedName>
        <fullName evidence="3">SHSP domain-containing protein</fullName>
    </recommendedName>
</protein>
<dbReference type="InterPro" id="IPR002068">
    <property type="entry name" value="A-crystallin/Hsp20_dom"/>
</dbReference>
<dbReference type="RefSeq" id="WP_087458705.1">
    <property type="nucleotide sequence ID" value="NZ_CP021434.1"/>
</dbReference>
<proteinExistence type="inferred from homology"/>
<keyword evidence="5" id="KW-1185">Reference proteome</keyword>
<dbReference type="Gene3D" id="2.60.40.790">
    <property type="match status" value="1"/>
</dbReference>
<feature type="domain" description="SHSP" evidence="3">
    <location>
        <begin position="17"/>
        <end position="131"/>
    </location>
</feature>
<evidence type="ECO:0000313" key="4">
    <source>
        <dbReference type="EMBL" id="ARU63360.1"/>
    </source>
</evidence>
<dbReference type="KEGG" id="tum:CBW65_22000"/>
<dbReference type="PANTHER" id="PTHR11527">
    <property type="entry name" value="HEAT-SHOCK PROTEIN 20 FAMILY MEMBER"/>
    <property type="match status" value="1"/>
</dbReference>
<dbReference type="OrthoDB" id="1806521at2"/>
<reference evidence="5" key="1">
    <citation type="submission" date="2017-05" db="EMBL/GenBank/DDBJ databases">
        <authorList>
            <person name="Sung H."/>
        </authorList>
    </citation>
    <scope>NUCLEOTIDE SEQUENCE [LARGE SCALE GENOMIC DNA]</scope>
    <source>
        <strain evidence="5">AR23208</strain>
    </source>
</reference>
<dbReference type="AlphaFoldDB" id="A0A1Y0ISV9"/>